<keyword evidence="2" id="KW-0472">Membrane</keyword>
<keyword evidence="2" id="KW-1133">Transmembrane helix</keyword>
<comment type="caution">
    <text evidence="3">The sequence shown here is derived from an EMBL/GenBank/DDBJ whole genome shotgun (WGS) entry which is preliminary data.</text>
</comment>
<keyword evidence="2" id="KW-0812">Transmembrane</keyword>
<evidence type="ECO:0000256" key="1">
    <source>
        <dbReference type="SAM" id="MobiDB-lite"/>
    </source>
</evidence>
<evidence type="ECO:0000313" key="3">
    <source>
        <dbReference type="EMBL" id="KAI2658015.1"/>
    </source>
</evidence>
<name>A0ABQ8M543_LABRO</name>
<dbReference type="PANTHER" id="PTHR16130:SF2">
    <property type="entry name" value="LYSOSOMAL COBALAMIN TRANSPORT ESCORT PROTEIN LMBD1"/>
    <property type="match status" value="1"/>
</dbReference>
<evidence type="ECO:0000313" key="4">
    <source>
        <dbReference type="Proteomes" id="UP000830375"/>
    </source>
</evidence>
<feature type="transmembrane region" description="Helical" evidence="2">
    <location>
        <begin position="142"/>
        <end position="163"/>
    </location>
</feature>
<gene>
    <name evidence="3" type="ORF">H4Q32_009471</name>
</gene>
<organism evidence="3 4">
    <name type="scientific">Labeo rohita</name>
    <name type="common">Indian major carp</name>
    <name type="synonym">Cyprinus rohita</name>
    <dbReference type="NCBI Taxonomy" id="84645"/>
    <lineage>
        <taxon>Eukaryota</taxon>
        <taxon>Metazoa</taxon>
        <taxon>Chordata</taxon>
        <taxon>Craniata</taxon>
        <taxon>Vertebrata</taxon>
        <taxon>Euteleostomi</taxon>
        <taxon>Actinopterygii</taxon>
        <taxon>Neopterygii</taxon>
        <taxon>Teleostei</taxon>
        <taxon>Ostariophysi</taxon>
        <taxon>Cypriniformes</taxon>
        <taxon>Cyprinidae</taxon>
        <taxon>Labeoninae</taxon>
        <taxon>Labeonini</taxon>
        <taxon>Labeo</taxon>
    </lineage>
</organism>
<dbReference type="Proteomes" id="UP000830375">
    <property type="component" value="Unassembled WGS sequence"/>
</dbReference>
<protein>
    <submittedName>
        <fullName evidence="3">Lysosomal cobalamin transport escort protein LMBD1</fullName>
    </submittedName>
</protein>
<dbReference type="PANTHER" id="PTHR16130">
    <property type="entry name" value="LYSOSOMAL COBALAMIN TRANSPORTER-RELATED"/>
    <property type="match status" value="1"/>
</dbReference>
<dbReference type="EMBL" id="JACTAM010000013">
    <property type="protein sequence ID" value="KAI2658015.1"/>
    <property type="molecule type" value="Genomic_DNA"/>
</dbReference>
<proteinExistence type="predicted"/>
<accession>A0ABQ8M543</accession>
<evidence type="ECO:0000256" key="2">
    <source>
        <dbReference type="SAM" id="Phobius"/>
    </source>
</evidence>
<reference evidence="3 4" key="1">
    <citation type="submission" date="2022-01" db="EMBL/GenBank/DDBJ databases">
        <title>A high-quality chromosome-level genome assembly of rohu carp, Labeo rohita.</title>
        <authorList>
            <person name="Arick M.A. II"/>
            <person name="Hsu C.-Y."/>
            <person name="Magbanua Z."/>
            <person name="Pechanova O."/>
            <person name="Grover C."/>
            <person name="Miller E."/>
            <person name="Thrash A."/>
            <person name="Ezzel L."/>
            <person name="Alam S."/>
            <person name="Benzie J."/>
            <person name="Hamilton M."/>
            <person name="Karsi A."/>
            <person name="Lawrence M.L."/>
            <person name="Peterson D.G."/>
        </authorList>
    </citation>
    <scope>NUCLEOTIDE SEQUENCE [LARGE SCALE GENOMIC DNA]</scope>
    <source>
        <strain evidence="4">BAU-BD-2019</strain>
        <tissue evidence="3">Blood</tissue>
    </source>
</reference>
<sequence length="281" mass="31696">MKARAGTVSLFVALPDPPTHSLEQHTSGRTGHSEGLPVEHATVHRVIVERTNEIDKTMANVTQRLNEIRLLDSLTRVLCDVACHMANVICVAGSEAVMATPVALLSESVLGWSIFTIVLLVILAFCWVYIRKYQSRQESEVISTITAICALAIALITSALLPVDIFLVSFMKYPNGTYKEWAANNVTRQQIEDTVLYGYYSKYLPCVLEKVPFILLHHVSLLLEFHCESQHSPVHSSSLMSIHTGYKLWRVPDLTSAYKSWQLSRWMVLFVWNRLGQIKLK</sequence>
<feature type="transmembrane region" description="Helical" evidence="2">
    <location>
        <begin position="109"/>
        <end position="130"/>
    </location>
</feature>
<keyword evidence="4" id="KW-1185">Reference proteome</keyword>
<feature type="region of interest" description="Disordered" evidence="1">
    <location>
        <begin position="14"/>
        <end position="35"/>
    </location>
</feature>
<dbReference type="InterPro" id="IPR050854">
    <property type="entry name" value="LMBD1_LysCbl_Transport"/>
</dbReference>